<reference evidence="7" key="1">
    <citation type="journal article" date="2019" name="Int. J. Syst. Evol. Microbiol.">
        <title>The Global Catalogue of Microorganisms (GCM) 10K type strain sequencing project: providing services to taxonomists for standard genome sequencing and annotation.</title>
        <authorList>
            <consortium name="The Broad Institute Genomics Platform"/>
            <consortium name="The Broad Institute Genome Sequencing Center for Infectious Disease"/>
            <person name="Wu L."/>
            <person name="Ma J."/>
        </authorList>
    </citation>
    <scope>NUCLEOTIDE SEQUENCE [LARGE SCALE GENOMIC DNA]</scope>
    <source>
        <strain evidence="7">CGMCC 1.5362</strain>
    </source>
</reference>
<name>A0ABQ2FBI8_9MICO</name>
<organism evidence="6 7">
    <name type="scientific">Ornithinimicrobium pekingense</name>
    <dbReference type="NCBI Taxonomy" id="384677"/>
    <lineage>
        <taxon>Bacteria</taxon>
        <taxon>Bacillati</taxon>
        <taxon>Actinomycetota</taxon>
        <taxon>Actinomycetes</taxon>
        <taxon>Micrococcales</taxon>
        <taxon>Ornithinimicrobiaceae</taxon>
        <taxon>Ornithinimicrobium</taxon>
    </lineage>
</organism>
<evidence type="ECO:0000256" key="1">
    <source>
        <dbReference type="ARBA" id="ARBA00004141"/>
    </source>
</evidence>
<evidence type="ECO:0000256" key="2">
    <source>
        <dbReference type="ARBA" id="ARBA00022692"/>
    </source>
</evidence>
<feature type="transmembrane region" description="Helical" evidence="5">
    <location>
        <begin position="79"/>
        <end position="102"/>
    </location>
</feature>
<proteinExistence type="predicted"/>
<comment type="subcellular location">
    <subcellularLocation>
        <location evidence="1">Membrane</location>
        <topology evidence="1">Multi-pass membrane protein</topology>
    </subcellularLocation>
</comment>
<gene>
    <name evidence="6" type="ORF">GCM10011509_30470</name>
</gene>
<keyword evidence="4 5" id="KW-0472">Membrane</keyword>
<dbReference type="InterPro" id="IPR038770">
    <property type="entry name" value="Na+/solute_symporter_sf"/>
</dbReference>
<dbReference type="Pfam" id="PF01758">
    <property type="entry name" value="SBF"/>
    <property type="match status" value="1"/>
</dbReference>
<dbReference type="Proteomes" id="UP000662111">
    <property type="component" value="Unassembled WGS sequence"/>
</dbReference>
<evidence type="ECO:0000256" key="3">
    <source>
        <dbReference type="ARBA" id="ARBA00022989"/>
    </source>
</evidence>
<keyword evidence="3 5" id="KW-1133">Transmembrane helix</keyword>
<accession>A0ABQ2FBI8</accession>
<evidence type="ECO:0000256" key="5">
    <source>
        <dbReference type="SAM" id="Phobius"/>
    </source>
</evidence>
<feature type="transmembrane region" description="Helical" evidence="5">
    <location>
        <begin position="172"/>
        <end position="193"/>
    </location>
</feature>
<feature type="transmembrane region" description="Helical" evidence="5">
    <location>
        <begin position="108"/>
        <end position="130"/>
    </location>
</feature>
<feature type="transmembrane region" description="Helical" evidence="5">
    <location>
        <begin position="46"/>
        <end position="67"/>
    </location>
</feature>
<evidence type="ECO:0000256" key="4">
    <source>
        <dbReference type="ARBA" id="ARBA00023136"/>
    </source>
</evidence>
<sequence>MPTTVQPAPPTSTEEASARRAVTVFPLLILAGAAAAFFAPGAFDGWSAYVVPALMVIMFGMGLTLTLPDFALVARRPLVVLLGVALQYTVMPLLALGIATGLDLPPALAAGLILVGCVPGGTSSNVVTYLARGDVALSVTMTAVSTLLAPLLTPFITLWLAGQYLPVPVGDMATSIFQIVVVPIAAGLVLRAVLPRVVDRVQPALPWISVLAITFVVVAVVAASSAALAAAGLTLVLAVVLHNGLGYAVGYGLATALKVPVASRRAVSVEVGMQNSGLASGLATQYFSPEAALPGAIFSVWHNISGGLLASLWGRRPTG</sequence>
<dbReference type="Gene3D" id="1.20.1530.20">
    <property type="match status" value="1"/>
</dbReference>
<dbReference type="RefSeq" id="WP_022922304.1">
    <property type="nucleotide sequence ID" value="NZ_BMLB01000007.1"/>
</dbReference>
<feature type="transmembrane region" description="Helical" evidence="5">
    <location>
        <begin position="235"/>
        <end position="257"/>
    </location>
</feature>
<dbReference type="PANTHER" id="PTHR10361">
    <property type="entry name" value="SODIUM-BILE ACID COTRANSPORTER"/>
    <property type="match status" value="1"/>
</dbReference>
<dbReference type="InterPro" id="IPR002657">
    <property type="entry name" value="BilAc:Na_symport/Acr3"/>
</dbReference>
<dbReference type="PANTHER" id="PTHR10361:SF28">
    <property type="entry name" value="P3 PROTEIN-RELATED"/>
    <property type="match status" value="1"/>
</dbReference>
<dbReference type="EMBL" id="BMLB01000007">
    <property type="protein sequence ID" value="GGK79849.1"/>
    <property type="molecule type" value="Genomic_DNA"/>
</dbReference>
<evidence type="ECO:0000313" key="6">
    <source>
        <dbReference type="EMBL" id="GGK79849.1"/>
    </source>
</evidence>
<protein>
    <submittedName>
        <fullName evidence="6">Na+-dependent transporter</fullName>
    </submittedName>
</protein>
<dbReference type="InterPro" id="IPR004710">
    <property type="entry name" value="Bilac:Na_transpt"/>
</dbReference>
<feature type="transmembrane region" description="Helical" evidence="5">
    <location>
        <begin position="21"/>
        <end position="40"/>
    </location>
</feature>
<feature type="transmembrane region" description="Helical" evidence="5">
    <location>
        <begin position="137"/>
        <end position="160"/>
    </location>
</feature>
<comment type="caution">
    <text evidence="6">The sequence shown here is derived from an EMBL/GenBank/DDBJ whole genome shotgun (WGS) entry which is preliminary data.</text>
</comment>
<evidence type="ECO:0000313" key="7">
    <source>
        <dbReference type="Proteomes" id="UP000662111"/>
    </source>
</evidence>
<keyword evidence="7" id="KW-1185">Reference proteome</keyword>
<feature type="transmembrane region" description="Helical" evidence="5">
    <location>
        <begin position="205"/>
        <end position="229"/>
    </location>
</feature>
<keyword evidence="2 5" id="KW-0812">Transmembrane</keyword>